<dbReference type="Gene3D" id="3.30.70.141">
    <property type="entry name" value="Nucleoside diphosphate kinase-like domain"/>
    <property type="match status" value="1"/>
</dbReference>
<evidence type="ECO:0000256" key="1">
    <source>
        <dbReference type="ARBA" id="ARBA00001946"/>
    </source>
</evidence>
<dbReference type="InterPro" id="IPR036850">
    <property type="entry name" value="NDK-like_dom_sf"/>
</dbReference>
<feature type="region of interest" description="Disordered" evidence="15">
    <location>
        <begin position="271"/>
        <end position="310"/>
    </location>
</feature>
<evidence type="ECO:0000256" key="3">
    <source>
        <dbReference type="ARBA" id="ARBA00011643"/>
    </source>
</evidence>
<sequence>MTGQPQGPADSGDPTPRADPWKSFGAVMAATLLLEAIVVLLAIPVVGAVGGGLSPASLGYLIGLAAALILLAGLQRRPWAIWVNLGVQLVLLAGFAVYPGVGFVGVLFTGVWVLIAYFRAEVRRRQRGERRRQAEPGLPCEFSVGHLLLATVTERTLVLIKPDGVQRGLIGEIIGRIERKGLTVAALELRNVNDELAGRHYAEHEGKPFFGSLLEFITSGPVVAAVVEGPRAVAAFRQLAGGTDPVDKATPGTIRGDFGLKPNSTWCTAQIRPSRRSARSRSGFPAPSAGRRACEPDSPVYRSDEGDPAQ</sequence>
<dbReference type="SUPFAM" id="SSF54919">
    <property type="entry name" value="Nucleoside diphosphate kinase, NDK"/>
    <property type="match status" value="1"/>
</dbReference>
<dbReference type="AlphaFoldDB" id="A0A7G1I8X3"/>
<dbReference type="InterPro" id="IPR034907">
    <property type="entry name" value="NDK-like_dom"/>
</dbReference>
<evidence type="ECO:0000256" key="16">
    <source>
        <dbReference type="SAM" id="Phobius"/>
    </source>
</evidence>
<dbReference type="Pfam" id="PF14017">
    <property type="entry name" value="DUF4233"/>
    <property type="match status" value="1"/>
</dbReference>
<dbReference type="GO" id="GO:0046872">
    <property type="term" value="F:metal ion binding"/>
    <property type="evidence" value="ECO:0007669"/>
    <property type="project" value="UniProtKB-KW"/>
</dbReference>
<keyword evidence="12" id="KW-0546">Nucleotide metabolism</keyword>
<evidence type="ECO:0000313" key="19">
    <source>
        <dbReference type="Proteomes" id="UP000516380"/>
    </source>
</evidence>
<evidence type="ECO:0000256" key="12">
    <source>
        <dbReference type="ARBA" id="ARBA00023080"/>
    </source>
</evidence>
<dbReference type="PRINTS" id="PR01243">
    <property type="entry name" value="NUCDPKINASE"/>
</dbReference>
<comment type="caution">
    <text evidence="13">Lacks conserved residue(s) required for the propagation of feature annotation.</text>
</comment>
<evidence type="ECO:0000256" key="2">
    <source>
        <dbReference type="ARBA" id="ARBA00008142"/>
    </source>
</evidence>
<dbReference type="FunFam" id="3.30.70.141:FF:000003">
    <property type="entry name" value="Nucleoside diphosphate kinase"/>
    <property type="match status" value="1"/>
</dbReference>
<dbReference type="InterPro" id="IPR025327">
    <property type="entry name" value="DUF4233"/>
</dbReference>
<comment type="similarity">
    <text evidence="2 13 14">Belongs to the NDK family.</text>
</comment>
<gene>
    <name evidence="18" type="ORF">NIIDMKKI_20900</name>
</gene>
<evidence type="ECO:0000256" key="9">
    <source>
        <dbReference type="ARBA" id="ARBA00022777"/>
    </source>
</evidence>
<dbReference type="GO" id="GO:0006183">
    <property type="term" value="P:GTP biosynthetic process"/>
    <property type="evidence" value="ECO:0007669"/>
    <property type="project" value="InterPro"/>
</dbReference>
<evidence type="ECO:0000256" key="14">
    <source>
        <dbReference type="RuleBase" id="RU004011"/>
    </source>
</evidence>
<dbReference type="Proteomes" id="UP000516380">
    <property type="component" value="Chromosome"/>
</dbReference>
<evidence type="ECO:0000313" key="18">
    <source>
        <dbReference type="EMBL" id="BCI86884.1"/>
    </source>
</evidence>
<keyword evidence="7" id="KW-0479">Metal-binding</keyword>
<dbReference type="EC" id="2.7.4.6" evidence="4"/>
<dbReference type="EMBL" id="AP023343">
    <property type="protein sequence ID" value="BCI86884.1"/>
    <property type="molecule type" value="Genomic_DNA"/>
</dbReference>
<dbReference type="GO" id="GO:0004550">
    <property type="term" value="F:nucleoside diphosphate kinase activity"/>
    <property type="evidence" value="ECO:0007669"/>
    <property type="project" value="UniProtKB-EC"/>
</dbReference>
<keyword evidence="6" id="KW-0808">Transferase</keyword>
<dbReference type="Pfam" id="PF00334">
    <property type="entry name" value="NDK"/>
    <property type="match status" value="1"/>
</dbReference>
<evidence type="ECO:0000256" key="7">
    <source>
        <dbReference type="ARBA" id="ARBA00022723"/>
    </source>
</evidence>
<evidence type="ECO:0000256" key="8">
    <source>
        <dbReference type="ARBA" id="ARBA00022741"/>
    </source>
</evidence>
<dbReference type="InterPro" id="IPR001564">
    <property type="entry name" value="Nucleoside_diP_kinase"/>
</dbReference>
<evidence type="ECO:0000259" key="17">
    <source>
        <dbReference type="SMART" id="SM00562"/>
    </source>
</evidence>
<keyword evidence="16" id="KW-1133">Transmembrane helix</keyword>
<accession>A0A7G1I8X3</accession>
<evidence type="ECO:0000256" key="15">
    <source>
        <dbReference type="SAM" id="MobiDB-lite"/>
    </source>
</evidence>
<dbReference type="PANTHER" id="PTHR11349">
    <property type="entry name" value="NUCLEOSIDE DIPHOSPHATE KINASE"/>
    <property type="match status" value="1"/>
</dbReference>
<keyword evidence="19" id="KW-1185">Reference proteome</keyword>
<comment type="subunit">
    <text evidence="3">Homohexamer.</text>
</comment>
<comment type="cofactor">
    <cofactor evidence="1">
        <name>Mg(2+)</name>
        <dbReference type="ChEBI" id="CHEBI:18420"/>
    </cofactor>
</comment>
<dbReference type="SMART" id="SM00562">
    <property type="entry name" value="NDK"/>
    <property type="match status" value="1"/>
</dbReference>
<feature type="transmembrane region" description="Helical" evidence="16">
    <location>
        <begin position="103"/>
        <end position="122"/>
    </location>
</feature>
<keyword evidence="8" id="KW-0547">Nucleotide-binding</keyword>
<keyword evidence="11" id="KW-0460">Magnesium</keyword>
<keyword evidence="16" id="KW-0812">Transmembrane</keyword>
<keyword evidence="9" id="KW-0418">Kinase</keyword>
<feature type="compositionally biased region" description="Low complexity" evidence="15">
    <location>
        <begin position="280"/>
        <end position="289"/>
    </location>
</feature>
<keyword evidence="10" id="KW-0067">ATP-binding</keyword>
<feature type="transmembrane region" description="Helical" evidence="16">
    <location>
        <begin position="24"/>
        <end position="46"/>
    </location>
</feature>
<reference evidence="18 19" key="1">
    <citation type="submission" date="2020-07" db="EMBL/GenBank/DDBJ databases">
        <title>Mycobacterium kansasii (former subtype) with zoonotic potential isolated from diseased indoor pet cat, Japan.</title>
        <authorList>
            <person name="Fukano H."/>
            <person name="Terazono T."/>
            <person name="Hoshino Y."/>
        </authorList>
    </citation>
    <scope>NUCLEOTIDE SEQUENCE [LARGE SCALE GENOMIC DNA]</scope>
    <source>
        <strain evidence="18 19">Kuro-I</strain>
    </source>
</reference>
<dbReference type="GO" id="GO:0006228">
    <property type="term" value="P:UTP biosynthetic process"/>
    <property type="evidence" value="ECO:0007669"/>
    <property type="project" value="InterPro"/>
</dbReference>
<protein>
    <recommendedName>
        <fullName evidence="5">Nucleoside diphosphate kinase</fullName>
        <ecNumber evidence="4">2.7.4.6</ecNumber>
    </recommendedName>
</protein>
<evidence type="ECO:0000256" key="11">
    <source>
        <dbReference type="ARBA" id="ARBA00022842"/>
    </source>
</evidence>
<name>A0A7G1I8X3_MYCKA</name>
<dbReference type="CDD" id="cd04413">
    <property type="entry name" value="NDPk_I"/>
    <property type="match status" value="1"/>
</dbReference>
<dbReference type="PROSITE" id="PS51374">
    <property type="entry name" value="NDPK_LIKE"/>
    <property type="match status" value="1"/>
</dbReference>
<feature type="transmembrane region" description="Helical" evidence="16">
    <location>
        <begin position="52"/>
        <end position="72"/>
    </location>
</feature>
<organism evidence="18 19">
    <name type="scientific">Mycobacterium kansasii</name>
    <dbReference type="NCBI Taxonomy" id="1768"/>
    <lineage>
        <taxon>Bacteria</taxon>
        <taxon>Bacillati</taxon>
        <taxon>Actinomycetota</taxon>
        <taxon>Actinomycetes</taxon>
        <taxon>Mycobacteriales</taxon>
        <taxon>Mycobacteriaceae</taxon>
        <taxon>Mycobacterium</taxon>
    </lineage>
</organism>
<keyword evidence="16" id="KW-0472">Membrane</keyword>
<dbReference type="GO" id="GO:0005524">
    <property type="term" value="F:ATP binding"/>
    <property type="evidence" value="ECO:0007669"/>
    <property type="project" value="UniProtKB-KW"/>
</dbReference>
<evidence type="ECO:0000256" key="5">
    <source>
        <dbReference type="ARBA" id="ARBA00017632"/>
    </source>
</evidence>
<proteinExistence type="inferred from homology"/>
<evidence type="ECO:0000256" key="4">
    <source>
        <dbReference type="ARBA" id="ARBA00012966"/>
    </source>
</evidence>
<feature type="domain" description="Nucleoside diphosphate kinase-like" evidence="17">
    <location>
        <begin position="153"/>
        <end position="268"/>
    </location>
</feature>
<evidence type="ECO:0000256" key="13">
    <source>
        <dbReference type="PROSITE-ProRule" id="PRU00706"/>
    </source>
</evidence>
<dbReference type="GO" id="GO:0006241">
    <property type="term" value="P:CTP biosynthetic process"/>
    <property type="evidence" value="ECO:0007669"/>
    <property type="project" value="InterPro"/>
</dbReference>
<evidence type="ECO:0000256" key="6">
    <source>
        <dbReference type="ARBA" id="ARBA00022679"/>
    </source>
</evidence>
<evidence type="ECO:0000256" key="10">
    <source>
        <dbReference type="ARBA" id="ARBA00022840"/>
    </source>
</evidence>